<evidence type="ECO:0000259" key="2">
    <source>
        <dbReference type="SMART" id="SM00062"/>
    </source>
</evidence>
<reference evidence="3 4" key="1">
    <citation type="submission" date="2016-05" db="EMBL/GenBank/DDBJ databases">
        <title>Microbial solvent formation.</title>
        <authorList>
            <person name="Poehlein A."/>
            <person name="Montoya Solano J.D."/>
            <person name="Flitsch S."/>
            <person name="Krabben P."/>
            <person name="Duerre P."/>
            <person name="Daniel R."/>
        </authorList>
    </citation>
    <scope>NUCLEOTIDE SEQUENCE [LARGE SCALE GENOMIC DNA]</scope>
    <source>
        <strain evidence="3 4">DSM 53</strain>
    </source>
</reference>
<evidence type="ECO:0000313" key="4">
    <source>
        <dbReference type="Proteomes" id="UP000190973"/>
    </source>
</evidence>
<keyword evidence="1" id="KW-0732">Signal</keyword>
<dbReference type="AlphaFoldDB" id="A0A1S8RE99"/>
<dbReference type="PANTHER" id="PTHR35936">
    <property type="entry name" value="MEMBRANE-BOUND LYTIC MUREIN TRANSGLYCOSYLASE F"/>
    <property type="match status" value="1"/>
</dbReference>
<dbReference type="Gene3D" id="3.40.190.10">
    <property type="entry name" value="Periplasmic binding protein-like II"/>
    <property type="match status" value="2"/>
</dbReference>
<dbReference type="RefSeq" id="WP_077841139.1">
    <property type="nucleotide sequence ID" value="NZ_JABTAE010000001.1"/>
</dbReference>
<dbReference type="EMBL" id="LZZI01000246">
    <property type="protein sequence ID" value="OOM51547.1"/>
    <property type="molecule type" value="Genomic_DNA"/>
</dbReference>
<organism evidence="3 4">
    <name type="scientific">Clostridium beijerinckii</name>
    <name type="common">Clostridium MP</name>
    <dbReference type="NCBI Taxonomy" id="1520"/>
    <lineage>
        <taxon>Bacteria</taxon>
        <taxon>Bacillati</taxon>
        <taxon>Bacillota</taxon>
        <taxon>Clostridia</taxon>
        <taxon>Eubacteriales</taxon>
        <taxon>Clostridiaceae</taxon>
        <taxon>Clostridium</taxon>
    </lineage>
</organism>
<feature type="domain" description="Solute-binding protein family 3/N-terminal" evidence="2">
    <location>
        <begin position="53"/>
        <end position="282"/>
    </location>
</feature>
<evidence type="ECO:0000256" key="1">
    <source>
        <dbReference type="ARBA" id="ARBA00022729"/>
    </source>
</evidence>
<dbReference type="Pfam" id="PF00497">
    <property type="entry name" value="SBP_bac_3"/>
    <property type="match status" value="1"/>
</dbReference>
<name>A0A1S8RE99_CLOBE</name>
<dbReference type="InterPro" id="IPR001638">
    <property type="entry name" value="Solute-binding_3/MltF_N"/>
</dbReference>
<dbReference type="CDD" id="cd13530">
    <property type="entry name" value="PBP2_peptides_like"/>
    <property type="match status" value="1"/>
</dbReference>
<dbReference type="Proteomes" id="UP000190973">
    <property type="component" value="Unassembled WGS sequence"/>
</dbReference>
<accession>A0A1S8RE99</accession>
<sequence>MKKILKKLLIFIAIVNFIGIMFECTALKDNSKTALANVSIEEDRLQRIKEKGVINVAAITSSRTYFYRDTNTNEISGIEADILNEILKRLGVNAKIEINEATFLNFLEKLTTDDTIDIASGGIFITPEREKLVAFTQPLYKISESIVVPALSTINFKSDLKTSVVGVVKGTVYEKLAERWKNENLIKDIATFDTLPELFNAVSSIKVDAGILDSVVGKYSLFKNSKLPLRLLRDYTPELTNNVGIAMRKNDITLLNAFNEKINEMKADGTMYAIFVDNGLDKTNMA</sequence>
<dbReference type="SMART" id="SM00062">
    <property type="entry name" value="PBPb"/>
    <property type="match status" value="1"/>
</dbReference>
<protein>
    <submittedName>
        <fullName evidence="3">Cystine-binding periplasmic protein</fullName>
    </submittedName>
</protein>
<comment type="caution">
    <text evidence="3">The sequence shown here is derived from an EMBL/GenBank/DDBJ whole genome shotgun (WGS) entry which is preliminary data.</text>
</comment>
<evidence type="ECO:0000313" key="3">
    <source>
        <dbReference type="EMBL" id="OOM51547.1"/>
    </source>
</evidence>
<dbReference type="SUPFAM" id="SSF53850">
    <property type="entry name" value="Periplasmic binding protein-like II"/>
    <property type="match status" value="1"/>
</dbReference>
<dbReference type="PANTHER" id="PTHR35936:SF17">
    <property type="entry name" value="ARGININE-BINDING EXTRACELLULAR PROTEIN ARTP"/>
    <property type="match status" value="1"/>
</dbReference>
<proteinExistence type="predicted"/>
<gene>
    <name evidence="3" type="primary">fliY_2</name>
    <name evidence="3" type="ORF">CLBCK_50120</name>
</gene>